<sequence length="48" mass="5776">MKKNINFFLDHILESIDLIEEYIKGKNLTDFLEPKKLQDSVIRRIKNN</sequence>
<name>A0A0F9RW90_9ZZZZ</name>
<evidence type="ECO:0000313" key="1">
    <source>
        <dbReference type="EMBL" id="KKN21473.1"/>
    </source>
</evidence>
<protein>
    <submittedName>
        <fullName evidence="1">Uncharacterized protein</fullName>
    </submittedName>
</protein>
<proteinExistence type="predicted"/>
<comment type="caution">
    <text evidence="1">The sequence shown here is derived from an EMBL/GenBank/DDBJ whole genome shotgun (WGS) entry which is preliminary data.</text>
</comment>
<organism evidence="1">
    <name type="scientific">marine sediment metagenome</name>
    <dbReference type="NCBI Taxonomy" id="412755"/>
    <lineage>
        <taxon>unclassified sequences</taxon>
        <taxon>metagenomes</taxon>
        <taxon>ecological metagenomes</taxon>
    </lineage>
</organism>
<gene>
    <name evidence="1" type="ORF">LCGC14_0925000</name>
</gene>
<dbReference type="AlphaFoldDB" id="A0A0F9RW90"/>
<accession>A0A0F9RW90</accession>
<reference evidence="1" key="1">
    <citation type="journal article" date="2015" name="Nature">
        <title>Complex archaea that bridge the gap between prokaryotes and eukaryotes.</title>
        <authorList>
            <person name="Spang A."/>
            <person name="Saw J.H."/>
            <person name="Jorgensen S.L."/>
            <person name="Zaremba-Niedzwiedzka K."/>
            <person name="Martijn J."/>
            <person name="Lind A.E."/>
            <person name="van Eijk R."/>
            <person name="Schleper C."/>
            <person name="Guy L."/>
            <person name="Ettema T.J."/>
        </authorList>
    </citation>
    <scope>NUCLEOTIDE SEQUENCE</scope>
</reference>
<dbReference type="EMBL" id="LAZR01003145">
    <property type="protein sequence ID" value="KKN21473.1"/>
    <property type="molecule type" value="Genomic_DNA"/>
</dbReference>